<dbReference type="EMBL" id="JAMFMB010000007">
    <property type="protein sequence ID" value="MCL6283429.1"/>
    <property type="molecule type" value="Genomic_DNA"/>
</dbReference>
<organism evidence="8 9">
    <name type="scientific">Ruegeria spongiae</name>
    <dbReference type="NCBI Taxonomy" id="2942209"/>
    <lineage>
        <taxon>Bacteria</taxon>
        <taxon>Pseudomonadati</taxon>
        <taxon>Pseudomonadota</taxon>
        <taxon>Alphaproteobacteria</taxon>
        <taxon>Rhodobacterales</taxon>
        <taxon>Roseobacteraceae</taxon>
        <taxon>Ruegeria</taxon>
    </lineage>
</organism>
<evidence type="ECO:0000256" key="3">
    <source>
        <dbReference type="ARBA" id="ARBA00047645"/>
    </source>
</evidence>
<comment type="similarity">
    <text evidence="1 6">Belongs to the acylphosphatase family.</text>
</comment>
<feature type="active site" evidence="4">
    <location>
        <position position="21"/>
    </location>
</feature>
<evidence type="ECO:0000256" key="5">
    <source>
        <dbReference type="RuleBase" id="RU000553"/>
    </source>
</evidence>
<protein>
    <recommendedName>
        <fullName evidence="2 4">Acylphosphatase</fullName>
        <ecNumber evidence="2 4">3.6.1.7</ecNumber>
    </recommendedName>
</protein>
<gene>
    <name evidence="8" type="ORF">M3P21_07765</name>
</gene>
<evidence type="ECO:0000313" key="8">
    <source>
        <dbReference type="EMBL" id="MCL6283429.1"/>
    </source>
</evidence>
<comment type="caution">
    <text evidence="8">The sequence shown here is derived from an EMBL/GenBank/DDBJ whole genome shotgun (WGS) entry which is preliminary data.</text>
</comment>
<sequence length="92" mass="10063">MTITRTVTATVTGRVQGVWFRGWTRQEALRLGLEGWVRNEVEGSVMACLSGPAERVSEMVALLHKRPPAARVDAVEVRASSAPTTQGFVVLR</sequence>
<dbReference type="PRINTS" id="PR00112">
    <property type="entry name" value="ACYLPHPHTASE"/>
</dbReference>
<comment type="catalytic activity">
    <reaction evidence="3 4 5">
        <text>an acyl phosphate + H2O = a carboxylate + phosphate + H(+)</text>
        <dbReference type="Rhea" id="RHEA:14965"/>
        <dbReference type="ChEBI" id="CHEBI:15377"/>
        <dbReference type="ChEBI" id="CHEBI:15378"/>
        <dbReference type="ChEBI" id="CHEBI:29067"/>
        <dbReference type="ChEBI" id="CHEBI:43474"/>
        <dbReference type="ChEBI" id="CHEBI:59918"/>
        <dbReference type="EC" id="3.6.1.7"/>
    </reaction>
</comment>
<dbReference type="InterPro" id="IPR036046">
    <property type="entry name" value="Acylphosphatase-like_dom_sf"/>
</dbReference>
<dbReference type="InterPro" id="IPR017968">
    <property type="entry name" value="Acylphosphatase_CS"/>
</dbReference>
<reference evidence="8" key="1">
    <citation type="submission" date="2022-05" db="EMBL/GenBank/DDBJ databases">
        <authorList>
            <person name="Park J.-S."/>
        </authorList>
    </citation>
    <scope>NUCLEOTIDE SEQUENCE</scope>
    <source>
        <strain evidence="8">2012CJ41-6</strain>
    </source>
</reference>
<evidence type="ECO:0000256" key="4">
    <source>
        <dbReference type="PROSITE-ProRule" id="PRU00520"/>
    </source>
</evidence>
<dbReference type="EC" id="3.6.1.7" evidence="2 4"/>
<dbReference type="Pfam" id="PF00708">
    <property type="entry name" value="Acylphosphatase"/>
    <property type="match status" value="1"/>
</dbReference>
<dbReference type="PROSITE" id="PS51160">
    <property type="entry name" value="ACYLPHOSPHATASE_3"/>
    <property type="match status" value="1"/>
</dbReference>
<evidence type="ECO:0000313" key="9">
    <source>
        <dbReference type="Proteomes" id="UP001203880"/>
    </source>
</evidence>
<feature type="active site" evidence="4">
    <location>
        <position position="39"/>
    </location>
</feature>
<dbReference type="InterPro" id="IPR001792">
    <property type="entry name" value="Acylphosphatase-like_dom"/>
</dbReference>
<dbReference type="SUPFAM" id="SSF54975">
    <property type="entry name" value="Acylphosphatase/BLUF domain-like"/>
    <property type="match status" value="1"/>
</dbReference>
<dbReference type="PANTHER" id="PTHR47268">
    <property type="entry name" value="ACYLPHOSPHATASE"/>
    <property type="match status" value="1"/>
</dbReference>
<dbReference type="PROSITE" id="PS00151">
    <property type="entry name" value="ACYLPHOSPHATASE_2"/>
    <property type="match status" value="1"/>
</dbReference>
<dbReference type="RefSeq" id="WP_249708453.1">
    <property type="nucleotide sequence ID" value="NZ_JAMFMB010000007.1"/>
</dbReference>
<keyword evidence="4 5" id="KW-0378">Hydrolase</keyword>
<evidence type="ECO:0000256" key="1">
    <source>
        <dbReference type="ARBA" id="ARBA00005614"/>
    </source>
</evidence>
<dbReference type="PANTHER" id="PTHR47268:SF4">
    <property type="entry name" value="ACYLPHOSPHATASE"/>
    <property type="match status" value="1"/>
</dbReference>
<proteinExistence type="inferred from homology"/>
<feature type="domain" description="Acylphosphatase-like" evidence="7">
    <location>
        <begin position="6"/>
        <end position="92"/>
    </location>
</feature>
<accession>A0ABT0Q3G2</accession>
<dbReference type="Gene3D" id="3.30.70.100">
    <property type="match status" value="1"/>
</dbReference>
<evidence type="ECO:0000259" key="7">
    <source>
        <dbReference type="PROSITE" id="PS51160"/>
    </source>
</evidence>
<dbReference type="PROSITE" id="PS00150">
    <property type="entry name" value="ACYLPHOSPHATASE_1"/>
    <property type="match status" value="1"/>
</dbReference>
<evidence type="ECO:0000256" key="6">
    <source>
        <dbReference type="RuleBase" id="RU004168"/>
    </source>
</evidence>
<keyword evidence="9" id="KW-1185">Reference proteome</keyword>
<name>A0ABT0Q3G2_9RHOB</name>
<dbReference type="InterPro" id="IPR020456">
    <property type="entry name" value="Acylphosphatase"/>
</dbReference>
<evidence type="ECO:0000256" key="2">
    <source>
        <dbReference type="ARBA" id="ARBA00012150"/>
    </source>
</evidence>
<dbReference type="Proteomes" id="UP001203880">
    <property type="component" value="Unassembled WGS sequence"/>
</dbReference>